<keyword evidence="11" id="KW-1185">Reference proteome</keyword>
<organism evidence="10 11">
    <name type="scientific">Methylobrevis pamukkalensis</name>
    <dbReference type="NCBI Taxonomy" id="1439726"/>
    <lineage>
        <taxon>Bacteria</taxon>
        <taxon>Pseudomonadati</taxon>
        <taxon>Pseudomonadota</taxon>
        <taxon>Alphaproteobacteria</taxon>
        <taxon>Hyphomicrobiales</taxon>
        <taxon>Pleomorphomonadaceae</taxon>
        <taxon>Methylobrevis</taxon>
    </lineage>
</organism>
<evidence type="ECO:0000256" key="1">
    <source>
        <dbReference type="ARBA" id="ARBA00001947"/>
    </source>
</evidence>
<comment type="caution">
    <text evidence="10">The sequence shown here is derived from an EMBL/GenBank/DDBJ whole genome shotgun (WGS) entry which is preliminary data.</text>
</comment>
<feature type="compositionally biased region" description="Low complexity" evidence="8">
    <location>
        <begin position="1"/>
        <end position="15"/>
    </location>
</feature>
<dbReference type="InterPro" id="IPR016047">
    <property type="entry name" value="M23ase_b-sheet_dom"/>
</dbReference>
<dbReference type="GO" id="GO:0004222">
    <property type="term" value="F:metalloendopeptidase activity"/>
    <property type="evidence" value="ECO:0007669"/>
    <property type="project" value="TreeGrafter"/>
</dbReference>
<reference evidence="10 11" key="1">
    <citation type="submission" date="2016-07" db="EMBL/GenBank/DDBJ databases">
        <title>Draft Genome Sequence of Methylobrevis pamukkalensis PK2.</title>
        <authorList>
            <person name="Vasilenko O.V."/>
            <person name="Doronina N.V."/>
            <person name="Shmareva M.N."/>
            <person name="Tarlachkov S.V."/>
            <person name="Mustakhimov I."/>
            <person name="Trotsenko Y.A."/>
        </authorList>
    </citation>
    <scope>NUCLEOTIDE SEQUENCE [LARGE SCALE GENOMIC DNA]</scope>
    <source>
        <strain evidence="10 11">PK2</strain>
    </source>
</reference>
<keyword evidence="2" id="KW-0645">Protease</keyword>
<keyword evidence="5" id="KW-0862">Zinc</keyword>
<proteinExistence type="predicted"/>
<evidence type="ECO:0000313" key="10">
    <source>
        <dbReference type="EMBL" id="ODN72537.1"/>
    </source>
</evidence>
<keyword evidence="7" id="KW-0175">Coiled coil</keyword>
<dbReference type="AlphaFoldDB" id="A0A1E3H881"/>
<dbReference type="GO" id="GO:0046872">
    <property type="term" value="F:metal ion binding"/>
    <property type="evidence" value="ECO:0007669"/>
    <property type="project" value="UniProtKB-KW"/>
</dbReference>
<gene>
    <name evidence="10" type="primary">envC</name>
    <name evidence="10" type="ORF">A6302_00028</name>
</gene>
<comment type="cofactor">
    <cofactor evidence="1">
        <name>Zn(2+)</name>
        <dbReference type="ChEBI" id="CHEBI:29105"/>
    </cofactor>
</comment>
<feature type="region of interest" description="Disordered" evidence="8">
    <location>
        <begin position="289"/>
        <end position="308"/>
    </location>
</feature>
<feature type="domain" description="M23ase beta-sheet core" evidence="9">
    <location>
        <begin position="342"/>
        <end position="444"/>
    </location>
</feature>
<name>A0A1E3H881_9HYPH</name>
<evidence type="ECO:0000313" key="11">
    <source>
        <dbReference type="Proteomes" id="UP000094622"/>
    </source>
</evidence>
<keyword evidence="3" id="KW-0479">Metal-binding</keyword>
<evidence type="ECO:0000256" key="4">
    <source>
        <dbReference type="ARBA" id="ARBA00022801"/>
    </source>
</evidence>
<dbReference type="SUPFAM" id="SSF51261">
    <property type="entry name" value="Duplicated hybrid motif"/>
    <property type="match status" value="1"/>
</dbReference>
<keyword evidence="6" id="KW-0482">Metalloprotease</keyword>
<evidence type="ECO:0000256" key="2">
    <source>
        <dbReference type="ARBA" id="ARBA00022670"/>
    </source>
</evidence>
<dbReference type="EMBL" id="MCRJ01000001">
    <property type="protein sequence ID" value="ODN72537.1"/>
    <property type="molecule type" value="Genomic_DNA"/>
</dbReference>
<dbReference type="Gene3D" id="2.70.70.10">
    <property type="entry name" value="Glucose Permease (Domain IIA)"/>
    <property type="match status" value="1"/>
</dbReference>
<dbReference type="GO" id="GO:0006508">
    <property type="term" value="P:proteolysis"/>
    <property type="evidence" value="ECO:0007669"/>
    <property type="project" value="UniProtKB-KW"/>
</dbReference>
<protein>
    <submittedName>
        <fullName evidence="10">Murein hydrolase activator EnvC</fullName>
    </submittedName>
</protein>
<evidence type="ECO:0000256" key="6">
    <source>
        <dbReference type="ARBA" id="ARBA00023049"/>
    </source>
</evidence>
<dbReference type="PANTHER" id="PTHR21666">
    <property type="entry name" value="PEPTIDASE-RELATED"/>
    <property type="match status" value="1"/>
</dbReference>
<evidence type="ECO:0000256" key="8">
    <source>
        <dbReference type="SAM" id="MobiDB-lite"/>
    </source>
</evidence>
<dbReference type="Proteomes" id="UP000094622">
    <property type="component" value="Unassembled WGS sequence"/>
</dbReference>
<dbReference type="InterPro" id="IPR050570">
    <property type="entry name" value="Cell_wall_metabolism_enzyme"/>
</dbReference>
<dbReference type="CDD" id="cd12797">
    <property type="entry name" value="M23_peptidase"/>
    <property type="match status" value="1"/>
</dbReference>
<feature type="coiled-coil region" evidence="7">
    <location>
        <begin position="84"/>
        <end position="139"/>
    </location>
</feature>
<keyword evidence="4 10" id="KW-0378">Hydrolase</keyword>
<dbReference type="Pfam" id="PF01551">
    <property type="entry name" value="Peptidase_M23"/>
    <property type="match status" value="1"/>
</dbReference>
<dbReference type="PATRIC" id="fig|1439726.3.peg.29"/>
<feature type="region of interest" description="Disordered" evidence="8">
    <location>
        <begin position="1"/>
        <end position="26"/>
    </location>
</feature>
<evidence type="ECO:0000256" key="7">
    <source>
        <dbReference type="SAM" id="Coils"/>
    </source>
</evidence>
<evidence type="ECO:0000256" key="3">
    <source>
        <dbReference type="ARBA" id="ARBA00022723"/>
    </source>
</evidence>
<sequence>MVNQAAASAPPDAASNGRPQTTTPMTRAPRHLPVVLGLLAGLCLALPAAGQGTSVPAEGAPDTGRIATERSSRAAELEAVSSDLRLSAERQKELEAEIEALDKDRAALNDQLVTTAARIQTLEGQLSDSEDRLARLDRNAGDIRKSLNARRDVLADVLAALQRIGRRPPPAIIVRPEDALGAVRSAIAFGAVLPELRAEADALASDLAALVGVRDEVAAESARLGEDRRAMAEEQARVALLVEEKRKLGETSSASLADERARAGELATRARSLEDLVASLGKDLDAARRTEATAPADRPAASDSGRLSPAVAFAETRGTLRLPVRGVELQPFGKDNGFGTLSQGLSIATRAGARVIAPCDGWVAYAGDFRSYGRLLILDAGDGYHVVLAGMESTDVELGQFVLTGEPVGVMGDQRLVSAMAPDSNVAQPVLYIEFRKDDTSIDPSPWWVASEDRKVRG</sequence>
<evidence type="ECO:0000259" key="9">
    <source>
        <dbReference type="Pfam" id="PF01551"/>
    </source>
</evidence>
<evidence type="ECO:0000256" key="5">
    <source>
        <dbReference type="ARBA" id="ARBA00022833"/>
    </source>
</evidence>
<dbReference type="InterPro" id="IPR011055">
    <property type="entry name" value="Dup_hybrid_motif"/>
</dbReference>
<dbReference type="Gene3D" id="6.10.250.3150">
    <property type="match status" value="1"/>
</dbReference>
<accession>A0A1E3H881</accession>
<feature type="region of interest" description="Disordered" evidence="8">
    <location>
        <begin position="51"/>
        <end position="70"/>
    </location>
</feature>
<dbReference type="PANTHER" id="PTHR21666:SF288">
    <property type="entry name" value="CELL DIVISION PROTEIN YTFB"/>
    <property type="match status" value="1"/>
</dbReference>